<reference evidence="4" key="1">
    <citation type="submission" date="2023-06" db="EMBL/GenBank/DDBJ databases">
        <title>Identification and characterization of horizontal gene transfer across gut microbiota members of farm animals based on homology search.</title>
        <authorList>
            <person name="Zeman M."/>
            <person name="Kubasova T."/>
            <person name="Jahodarova E."/>
            <person name="Nykrynova M."/>
            <person name="Rychlik I."/>
        </authorList>
    </citation>
    <scope>NUCLEOTIDE SEQUENCE [LARGE SCALE GENOMIC DNA]</scope>
    <source>
        <strain evidence="4">ET341</strain>
    </source>
</reference>
<dbReference type="InterPro" id="IPR020904">
    <property type="entry name" value="Sc_DH/Rdtase_CS"/>
</dbReference>
<dbReference type="EMBL" id="JAUDCK010000031">
    <property type="protein sequence ID" value="MDM8196334.1"/>
    <property type="molecule type" value="Genomic_DNA"/>
</dbReference>
<dbReference type="InterPro" id="IPR002347">
    <property type="entry name" value="SDR_fam"/>
</dbReference>
<dbReference type="RefSeq" id="WP_289527957.1">
    <property type="nucleotide sequence ID" value="NZ_JAUDCK010000031.1"/>
</dbReference>
<protein>
    <submittedName>
        <fullName evidence="3">SDR family oxidoreductase</fullName>
    </submittedName>
</protein>
<name>A0ABT7UJK7_9FIRM</name>
<comment type="similarity">
    <text evidence="1">Belongs to the short-chain dehydrogenases/reductases (SDR) family.</text>
</comment>
<dbReference type="PRINTS" id="PR00080">
    <property type="entry name" value="SDRFAMILY"/>
</dbReference>
<evidence type="ECO:0000313" key="3">
    <source>
        <dbReference type="EMBL" id="MDM8196334.1"/>
    </source>
</evidence>
<gene>
    <name evidence="3" type="ORF">QUV98_08405</name>
</gene>
<dbReference type="InterPro" id="IPR036291">
    <property type="entry name" value="NAD(P)-bd_dom_sf"/>
</dbReference>
<dbReference type="PANTHER" id="PTHR24321:SF8">
    <property type="entry name" value="ESTRADIOL 17-BETA-DEHYDROGENASE 8-RELATED"/>
    <property type="match status" value="1"/>
</dbReference>
<dbReference type="SUPFAM" id="SSF51735">
    <property type="entry name" value="NAD(P)-binding Rossmann-fold domains"/>
    <property type="match status" value="1"/>
</dbReference>
<comment type="caution">
    <text evidence="3">The sequence shown here is derived from an EMBL/GenBank/DDBJ whole genome shotgun (WGS) entry which is preliminary data.</text>
</comment>
<keyword evidence="4" id="KW-1185">Reference proteome</keyword>
<reference evidence="3 4" key="2">
    <citation type="submission" date="2023-06" db="EMBL/GenBank/DDBJ databases">
        <authorList>
            <person name="Zeman M."/>
            <person name="Kubasova T."/>
            <person name="Jahodarova E."/>
            <person name="Nykrynova M."/>
            <person name="Rychlik I."/>
        </authorList>
    </citation>
    <scope>NUCLEOTIDE SEQUENCE [LARGE SCALE GENOMIC DNA]</scope>
    <source>
        <strain evidence="3 4">ET341</strain>
    </source>
</reference>
<evidence type="ECO:0000256" key="2">
    <source>
        <dbReference type="ARBA" id="ARBA00023002"/>
    </source>
</evidence>
<dbReference type="PANTHER" id="PTHR24321">
    <property type="entry name" value="DEHYDROGENASES, SHORT CHAIN"/>
    <property type="match status" value="1"/>
</dbReference>
<dbReference type="Proteomes" id="UP001529275">
    <property type="component" value="Unassembled WGS sequence"/>
</dbReference>
<dbReference type="Pfam" id="PF13561">
    <property type="entry name" value="adh_short_C2"/>
    <property type="match status" value="1"/>
</dbReference>
<organism evidence="3 4">
    <name type="scientific">Massilimicrobiota timonensis</name>
    <dbReference type="NCBI Taxonomy" id="1776392"/>
    <lineage>
        <taxon>Bacteria</taxon>
        <taxon>Bacillati</taxon>
        <taxon>Bacillota</taxon>
        <taxon>Erysipelotrichia</taxon>
        <taxon>Erysipelotrichales</taxon>
        <taxon>Erysipelotrichaceae</taxon>
        <taxon>Massilimicrobiota</taxon>
    </lineage>
</organism>
<dbReference type="PROSITE" id="PS00061">
    <property type="entry name" value="ADH_SHORT"/>
    <property type="match status" value="1"/>
</dbReference>
<accession>A0ABT7UJK7</accession>
<keyword evidence="2" id="KW-0560">Oxidoreductase</keyword>
<dbReference type="PRINTS" id="PR00081">
    <property type="entry name" value="GDHRDH"/>
</dbReference>
<evidence type="ECO:0000256" key="1">
    <source>
        <dbReference type="ARBA" id="ARBA00006484"/>
    </source>
</evidence>
<dbReference type="Gene3D" id="3.40.50.720">
    <property type="entry name" value="NAD(P)-binding Rossmann-like Domain"/>
    <property type="match status" value="1"/>
</dbReference>
<evidence type="ECO:0000313" key="4">
    <source>
        <dbReference type="Proteomes" id="UP001529275"/>
    </source>
</evidence>
<sequence>MEFQDKVVVVTGGAKGIGKCIAEMFQKEGAHVCIIDAEKNDYFQGDVGSQDILEQFHQKVIDDYGHIDYLIHNAKPLFKGIDECSYDEFQYALSVGVTGPFYLTKLFQDDFHKGGCIINISSSRDGMSQPQSESYSAAKGGIHALTHSLAMSLAGKVRVNSISPGWIQTESDQTVYQGADVLQHPVKRVGKVEDIAHMVLFLCSDKASFITGENICIDGGMTKQMIYHGEHGWEYKG</sequence>
<proteinExistence type="inferred from homology"/>